<comment type="similarity">
    <text evidence="4">Belongs to the WD repeat SCAP family.</text>
</comment>
<keyword evidence="18" id="KW-0753">Steroid metabolism</keyword>
<feature type="domain" description="SSD" evidence="22">
    <location>
        <begin position="300"/>
        <end position="458"/>
    </location>
</feature>
<comment type="caution">
    <text evidence="23">The sequence shown here is derived from an EMBL/GenBank/DDBJ whole genome shotgun (WGS) entry which is preliminary data.</text>
</comment>
<dbReference type="GO" id="GO:0032934">
    <property type="term" value="F:sterol binding"/>
    <property type="evidence" value="ECO:0007669"/>
    <property type="project" value="InterPro"/>
</dbReference>
<dbReference type="InterPro" id="IPR057041">
    <property type="entry name" value="SCAP_N"/>
</dbReference>
<keyword evidence="12" id="KW-0333">Golgi apparatus</keyword>
<feature type="transmembrane region" description="Helical" evidence="21">
    <location>
        <begin position="410"/>
        <end position="427"/>
    </location>
</feature>
<dbReference type="InterPro" id="IPR053958">
    <property type="entry name" value="HMGCR/SNAP/NPC1-like_SSD"/>
</dbReference>
<keyword evidence="6" id="KW-0153">Cholesterol metabolism</keyword>
<dbReference type="InterPro" id="IPR015943">
    <property type="entry name" value="WD40/YVTN_repeat-like_dom_sf"/>
</dbReference>
<dbReference type="STRING" id="6832.A0A553PN55"/>
<accession>A0A553PN55</accession>
<evidence type="ECO:0000259" key="22">
    <source>
        <dbReference type="PROSITE" id="PS50156"/>
    </source>
</evidence>
<feature type="repeat" description="WD" evidence="20">
    <location>
        <begin position="1179"/>
        <end position="1218"/>
    </location>
</feature>
<evidence type="ECO:0000256" key="17">
    <source>
        <dbReference type="ARBA" id="ARBA00023180"/>
    </source>
</evidence>
<evidence type="ECO:0000256" key="10">
    <source>
        <dbReference type="ARBA" id="ARBA00022824"/>
    </source>
</evidence>
<evidence type="ECO:0000256" key="9">
    <source>
        <dbReference type="ARBA" id="ARBA00022737"/>
    </source>
</evidence>
<feature type="transmembrane region" description="Helical" evidence="21">
    <location>
        <begin position="433"/>
        <end position="456"/>
    </location>
</feature>
<dbReference type="Pfam" id="PF24006">
    <property type="entry name" value="SCAP_N"/>
    <property type="match status" value="1"/>
</dbReference>
<feature type="transmembrane region" description="Helical" evidence="21">
    <location>
        <begin position="528"/>
        <end position="546"/>
    </location>
</feature>
<dbReference type="PANTHER" id="PTHR46378:SF1">
    <property type="entry name" value="STEROL REGULATORY ELEMENT-BINDING PROTEIN CLEAVAGE-ACTIVATING PROTEIN"/>
    <property type="match status" value="1"/>
</dbReference>
<keyword evidence="9" id="KW-0677">Repeat</keyword>
<evidence type="ECO:0000256" key="2">
    <source>
        <dbReference type="ARBA" id="ARBA00004557"/>
    </source>
</evidence>
<dbReference type="OMA" id="IMKQYNV"/>
<dbReference type="InterPro" id="IPR001680">
    <property type="entry name" value="WD40_rpt"/>
</dbReference>
<dbReference type="InterPro" id="IPR036322">
    <property type="entry name" value="WD40_repeat_dom_sf"/>
</dbReference>
<evidence type="ECO:0000256" key="14">
    <source>
        <dbReference type="ARBA" id="ARBA00023121"/>
    </source>
</evidence>
<evidence type="ECO:0000256" key="21">
    <source>
        <dbReference type="SAM" id="Phobius"/>
    </source>
</evidence>
<dbReference type="SMART" id="SM00320">
    <property type="entry name" value="WD40"/>
    <property type="match status" value="5"/>
</dbReference>
<feature type="transmembrane region" description="Helical" evidence="21">
    <location>
        <begin position="329"/>
        <end position="348"/>
    </location>
</feature>
<name>A0A553PN55_TIGCA</name>
<dbReference type="GO" id="GO:0008203">
    <property type="term" value="P:cholesterol metabolic process"/>
    <property type="evidence" value="ECO:0007669"/>
    <property type="project" value="UniProtKB-KW"/>
</dbReference>
<evidence type="ECO:0000256" key="15">
    <source>
        <dbReference type="ARBA" id="ARBA00023136"/>
    </source>
</evidence>
<keyword evidence="17" id="KW-0325">Glycoprotein</keyword>
<comment type="function">
    <text evidence="19">Escort protein required for cholesterol as well as lipid homeostasis. Regulates export of the SCAP-SREBP complex from the endoplasmic reticulum to the Golgi upon low cholesterol, thereby regulating the processing of sterol regulatory element-binding proteins (SREBPs) SREBF1/SREBP1 and SREBF2/SREBP2. At high sterol concentrations, formation of a ternary complex with INSIG (INSIG1 or INSIG2) leads to mask the ER export signal in SCAP, promoting retention of the complex in the endoplasmic reticulum. Low sterol concentrations trigger release of INSIG, a conformational change in the SSD domain of SCAP, unmasking of the ER export signal, promoting recruitment into COPII-coated vesicles and transport of the SCAP-SREBP to the Golgi: in the Golgi, SREBPs are then processed, releasing the transcription factor fragment of SREBPs from the membrane, its import into the nucleus and up-regulation of LDLR, INSIG1 and the mevalonate pathway. Binds cholesterol via its SSD domain.</text>
</comment>
<keyword evidence="7 20" id="KW-0853">WD repeat</keyword>
<proteinExistence type="inferred from homology"/>
<dbReference type="GO" id="GO:0032933">
    <property type="term" value="P:SREBP signaling pathway"/>
    <property type="evidence" value="ECO:0007669"/>
    <property type="project" value="InterPro"/>
</dbReference>
<keyword evidence="16" id="KW-1207">Sterol metabolism</keyword>
<evidence type="ECO:0000256" key="19">
    <source>
        <dbReference type="ARBA" id="ARBA00045958"/>
    </source>
</evidence>
<evidence type="ECO:0000256" key="16">
    <source>
        <dbReference type="ARBA" id="ARBA00023166"/>
    </source>
</evidence>
<evidence type="ECO:0000256" key="1">
    <source>
        <dbReference type="ARBA" id="ARBA00004477"/>
    </source>
</evidence>
<evidence type="ECO:0000256" key="13">
    <source>
        <dbReference type="ARBA" id="ARBA00023098"/>
    </source>
</evidence>
<evidence type="ECO:0000256" key="8">
    <source>
        <dbReference type="ARBA" id="ARBA00022692"/>
    </source>
</evidence>
<reference evidence="23 24" key="1">
    <citation type="journal article" date="2018" name="Nat. Ecol. Evol.">
        <title>Genomic signatures of mitonuclear coevolution across populations of Tigriopus californicus.</title>
        <authorList>
            <person name="Barreto F.S."/>
            <person name="Watson E.T."/>
            <person name="Lima T.G."/>
            <person name="Willett C.S."/>
            <person name="Edmands S."/>
            <person name="Li W."/>
            <person name="Burton R.S."/>
        </authorList>
    </citation>
    <scope>NUCLEOTIDE SEQUENCE [LARGE SCALE GENOMIC DNA]</scope>
    <source>
        <strain evidence="23 24">San Diego</strain>
    </source>
</reference>
<evidence type="ECO:0000256" key="4">
    <source>
        <dbReference type="ARBA" id="ARBA00007410"/>
    </source>
</evidence>
<dbReference type="EMBL" id="VCGU01000002">
    <property type="protein sequence ID" value="TRY79121.1"/>
    <property type="molecule type" value="Genomic_DNA"/>
</dbReference>
<dbReference type="InterPro" id="IPR057042">
    <property type="entry name" value="Beta-prop_SCAP"/>
</dbReference>
<dbReference type="InterPro" id="IPR030225">
    <property type="entry name" value="SCAP"/>
</dbReference>
<gene>
    <name evidence="23" type="ORF">TCAL_05977</name>
</gene>
<feature type="transmembrane region" description="Helical" evidence="21">
    <location>
        <begin position="745"/>
        <end position="767"/>
    </location>
</feature>
<feature type="repeat" description="WD" evidence="20">
    <location>
        <begin position="807"/>
        <end position="848"/>
    </location>
</feature>
<evidence type="ECO:0000256" key="3">
    <source>
        <dbReference type="ARBA" id="ARBA00004653"/>
    </source>
</evidence>
<keyword evidence="24" id="KW-1185">Reference proteome</keyword>
<evidence type="ECO:0000256" key="6">
    <source>
        <dbReference type="ARBA" id="ARBA00022548"/>
    </source>
</evidence>
<dbReference type="Proteomes" id="UP000318571">
    <property type="component" value="Chromosome 6"/>
</dbReference>
<organism evidence="23 24">
    <name type="scientific">Tigriopus californicus</name>
    <name type="common">Marine copepod</name>
    <dbReference type="NCBI Taxonomy" id="6832"/>
    <lineage>
        <taxon>Eukaryota</taxon>
        <taxon>Metazoa</taxon>
        <taxon>Ecdysozoa</taxon>
        <taxon>Arthropoda</taxon>
        <taxon>Crustacea</taxon>
        <taxon>Multicrustacea</taxon>
        <taxon>Hexanauplia</taxon>
        <taxon>Copepoda</taxon>
        <taxon>Harpacticoida</taxon>
        <taxon>Harpacticidae</taxon>
        <taxon>Tigriopus</taxon>
    </lineage>
</organism>
<dbReference type="OrthoDB" id="361494at2759"/>
<evidence type="ECO:0000256" key="18">
    <source>
        <dbReference type="ARBA" id="ARBA00023221"/>
    </source>
</evidence>
<evidence type="ECO:0000256" key="20">
    <source>
        <dbReference type="PROSITE-ProRule" id="PRU00221"/>
    </source>
</evidence>
<dbReference type="SUPFAM" id="SSF82866">
    <property type="entry name" value="Multidrug efflux transporter AcrB transmembrane domain"/>
    <property type="match status" value="1"/>
</dbReference>
<dbReference type="PANTHER" id="PTHR46378">
    <property type="entry name" value="STEROL REGULATORY ELEMENT-BINDING PROTEIN CLEAVAGE-ACTIVATING PROTEIN"/>
    <property type="match status" value="1"/>
</dbReference>
<evidence type="ECO:0000313" key="24">
    <source>
        <dbReference type="Proteomes" id="UP000318571"/>
    </source>
</evidence>
<dbReference type="GO" id="GO:0000139">
    <property type="term" value="C:Golgi membrane"/>
    <property type="evidence" value="ECO:0007669"/>
    <property type="project" value="UniProtKB-SubCell"/>
</dbReference>
<evidence type="ECO:0000256" key="7">
    <source>
        <dbReference type="ARBA" id="ARBA00022574"/>
    </source>
</evidence>
<dbReference type="PROSITE" id="PS50082">
    <property type="entry name" value="WD_REPEATS_2"/>
    <property type="match status" value="2"/>
</dbReference>
<evidence type="ECO:0000313" key="23">
    <source>
        <dbReference type="EMBL" id="TRY79121.1"/>
    </source>
</evidence>
<feature type="transmembrane region" description="Helical" evidence="21">
    <location>
        <begin position="297"/>
        <end position="317"/>
    </location>
</feature>
<dbReference type="SUPFAM" id="SSF50978">
    <property type="entry name" value="WD40 repeat-like"/>
    <property type="match status" value="1"/>
</dbReference>
<keyword evidence="11 21" id="KW-1133">Transmembrane helix</keyword>
<dbReference type="GO" id="GO:0005789">
    <property type="term" value="C:endoplasmic reticulum membrane"/>
    <property type="evidence" value="ECO:0007669"/>
    <property type="project" value="UniProtKB-SubCell"/>
</dbReference>
<dbReference type="GO" id="GO:0032936">
    <property type="term" value="C:SREBP-SCAP complex"/>
    <property type="evidence" value="ECO:0007669"/>
    <property type="project" value="TreeGrafter"/>
</dbReference>
<evidence type="ECO:0000256" key="11">
    <source>
        <dbReference type="ARBA" id="ARBA00022989"/>
    </source>
</evidence>
<keyword evidence="13" id="KW-0443">Lipid metabolism</keyword>
<evidence type="ECO:0000256" key="5">
    <source>
        <dbReference type="ARBA" id="ARBA00019541"/>
    </source>
</evidence>
<dbReference type="Pfam" id="PF24017">
    <property type="entry name" value="Beta-prop_SCAP"/>
    <property type="match status" value="1"/>
</dbReference>
<dbReference type="Gene3D" id="2.130.10.10">
    <property type="entry name" value="YVTN repeat-like/Quinoprotein amine dehydrogenase"/>
    <property type="match status" value="2"/>
</dbReference>
<keyword evidence="10" id="KW-0256">Endoplasmic reticulum</keyword>
<comment type="subcellular location">
    <subcellularLocation>
        <location evidence="2">Cytoplasmic vesicle</location>
        <location evidence="2">COPII-coated vesicle membrane</location>
        <topology evidence="2">Multi-pass membrane protein</topology>
    </subcellularLocation>
    <subcellularLocation>
        <location evidence="1">Endoplasmic reticulum membrane</location>
        <topology evidence="1">Multi-pass membrane protein</topology>
    </subcellularLocation>
    <subcellularLocation>
        <location evidence="3">Golgi apparatus membrane</location>
        <topology evidence="3">Multi-pass membrane protein</topology>
    </subcellularLocation>
</comment>
<dbReference type="PROSITE" id="PS50156">
    <property type="entry name" value="SSD"/>
    <property type="match status" value="1"/>
</dbReference>
<dbReference type="Pfam" id="PF12349">
    <property type="entry name" value="Sterol-sensing"/>
    <property type="match status" value="1"/>
</dbReference>
<evidence type="ECO:0000256" key="12">
    <source>
        <dbReference type="ARBA" id="ARBA00023034"/>
    </source>
</evidence>
<dbReference type="GO" id="GO:0012507">
    <property type="term" value="C:ER to Golgi transport vesicle membrane"/>
    <property type="evidence" value="ECO:0007669"/>
    <property type="project" value="UniProtKB-SubCell"/>
</dbReference>
<keyword evidence="15 21" id="KW-0472">Membrane</keyword>
<dbReference type="GO" id="GO:0045540">
    <property type="term" value="P:regulation of cholesterol biosynthetic process"/>
    <property type="evidence" value="ECO:0007669"/>
    <property type="project" value="TreeGrafter"/>
</dbReference>
<keyword evidence="14" id="KW-0446">Lipid-binding</keyword>
<keyword evidence="8 21" id="KW-0812">Transmembrane</keyword>
<dbReference type="InterPro" id="IPR000731">
    <property type="entry name" value="SSD"/>
</dbReference>
<protein>
    <recommendedName>
        <fullName evidence="5">Sterol regulatory element-binding protein cleavage-activating protein</fullName>
    </recommendedName>
</protein>
<sequence length="1302" mass="145895">MVSPTSRSSAGQPRARPRPDIPDWVAQQYYRHGLFCASHPKVVLLFTALGMAWTCYPLLSLQQLTSGQIQRYIQPANGSTAEPSPSAGPPPAWWLGSRPVAYLLQVQMKAMVHPYPAADLVRTDAFRGPLASAFKLQLEDLGPYRTPDGKSLEDECLRTDGLSTRYKSSSAVNVLPEYGCLAISPANVWRKDPSAFQMDANIVATVFNYQRSREGHSSLADLMFGMRQRDTGLTQYPMRNRQRVLTYAVTLALKNYDSKFVQSLRSHLQDLYPLHAENNSQFVSDELVHVYYPSRSYYTELLPFCLVLLLLFLYVYFSCNKIELVRSKMGIAFAAVCTVVGAILMALGLSGLSLNMSSVMCVIPYLVAFISLENIMVLTRSVSSTPPHLDVKIRVAQGLSREGWNITKNLFAEITILTLGFFIGIMDPSIQEFSLLAVMGLLSDFFLQTFFFTTVLSMDMSFLELRDVIQKPNYKRQEIFRHPVSGPGLIKKSVDHDTNVVAPQCSTLVPNVESKRVRFINFWAKRRIVQRLFVIGMIVWISLFVYQSDLLDKLFQSTQQPDLPDDNDSEIITQRYRPEDIQEPTQHDIKWNISETYPGIDSLALSKMISSPGAQPPNQNLNPKSTETLNRLQYGPAETWKKLPPSHWSMLFGLYNMSLFGEYVTFLPPIRLSLAISPESASQLRHPEELQVHSMSSEALDFHDKILLEQDVDDFDGIRLDQKEHVAADGYSELSPFVPTSPGELFLAFVFAFPSMLFLVYVMIVFYRCVCSRNYAEWRSSWEGGQSAKQNHDIYTQVVQESVPIVLEGHKYDVEGLVTDAVGNLMVSLCLEGTIRTWDSYTGEKLAEIDRHGFFHHRGQSNHDCQQSHVETLETQGPAYGSDLRPTLNKSVTYDASSAPPSPPLFKINTNFSSIQKNKITCSIDPDHPPSKKPFNFGSFISDTNFVGSLSPPNSQTQGRSSSNSSNESHEVLSSVWCMDCSDQLILVGCAHGRIEAWDARTGAFKCAYDDGTGIGVTHIKMIGHKVVLARLAGYIEFLELASTQNLEKIPRMPKRNLPDTPARRYHVRSHSGISLDNGSDPTMVEDIYLAWLQAIRAHQQPVSCLEYGGGRVLTGSMDHTIRIFRLEDHFNIYTLHGHCGPISTAFVDGTVANCAGSGSQDGMICVWDLLTGACMYSILAHDGEVLCLTYSPSYVISMGSDSKLCVWERFQGHLINTILLDGGSFSRDIIMLTHNLMVTSRKCDLVVWDARLPDPVKIVRLGEKFGIHSVKMMKHLGDTIACNFGNQLRLIHFPLLSDKKD</sequence>